<protein>
    <submittedName>
        <fullName evidence="5">Neutral trehalase</fullName>
    </submittedName>
</protein>
<proteinExistence type="inferred from homology"/>
<organism evidence="5">
    <name type="scientific">Bosea sp. NBC_00436</name>
    <dbReference type="NCBI Taxonomy" id="2969620"/>
    <lineage>
        <taxon>Bacteria</taxon>
        <taxon>Pseudomonadati</taxon>
        <taxon>Pseudomonadota</taxon>
        <taxon>Alphaproteobacteria</taxon>
        <taxon>Hyphomicrobiales</taxon>
        <taxon>Boseaceae</taxon>
        <taxon>Bosea</taxon>
    </lineage>
</organism>
<dbReference type="InterPro" id="IPR054491">
    <property type="entry name" value="MGH1-like_GH"/>
</dbReference>
<reference evidence="5" key="1">
    <citation type="submission" date="2022-08" db="EMBL/GenBank/DDBJ databases">
        <title>Complete Genome Sequences of 2 Bosea sp. soil isolates.</title>
        <authorList>
            <person name="Alvarez Arevalo M."/>
            <person name="Sterndorff E.B."/>
            <person name="Faurdal D."/>
            <person name="Joergensen T.S."/>
            <person name="Weber T."/>
        </authorList>
    </citation>
    <scope>NUCLEOTIDE SEQUENCE</scope>
    <source>
        <strain evidence="5">NBC_00436</strain>
    </source>
</reference>
<keyword evidence="3" id="KW-0326">Glycosidase</keyword>
<feature type="domain" description="Mannosylglycerate hydrolase MGH1-like glycoside hydrolase" evidence="4">
    <location>
        <begin position="27"/>
        <end position="405"/>
    </location>
</feature>
<dbReference type="InterPro" id="IPR012341">
    <property type="entry name" value="6hp_glycosidase-like_sf"/>
</dbReference>
<dbReference type="EMBL" id="CP102774">
    <property type="protein sequence ID" value="UZF89053.1"/>
    <property type="molecule type" value="Genomic_DNA"/>
</dbReference>
<accession>A0A9E8CTJ5</accession>
<dbReference type="GO" id="GO:0004573">
    <property type="term" value="F:Glc3Man9GlcNAc2 oligosaccharide glucosidase activity"/>
    <property type="evidence" value="ECO:0007669"/>
    <property type="project" value="InterPro"/>
</dbReference>
<dbReference type="Pfam" id="PF22422">
    <property type="entry name" value="MGH1-like_GH"/>
    <property type="match status" value="1"/>
</dbReference>
<dbReference type="InterPro" id="IPR004888">
    <property type="entry name" value="Glycoside_hydrolase_63"/>
</dbReference>
<evidence type="ECO:0000313" key="5">
    <source>
        <dbReference type="EMBL" id="UZF89053.1"/>
    </source>
</evidence>
<dbReference type="GO" id="GO:0009311">
    <property type="term" value="P:oligosaccharide metabolic process"/>
    <property type="evidence" value="ECO:0007669"/>
    <property type="project" value="InterPro"/>
</dbReference>
<comment type="similarity">
    <text evidence="1">Belongs to the glycosyl hydrolase 63 family.</text>
</comment>
<evidence type="ECO:0000256" key="1">
    <source>
        <dbReference type="ARBA" id="ARBA00010833"/>
    </source>
</evidence>
<gene>
    <name evidence="5" type="ORF">NWE54_09830</name>
</gene>
<sequence>MSRIEAARAILAANDRGGYTVPTDRLYPFQWNWDSAFVAMGWVTFDAERAWREIERLLEGQWQDGLVPQIVFHAPSDDYFPGPDVWGVTHKPPTSGIPQPPVLATAVRFVLERHGTAGVERARAIYPRLVLNHLWWQRARDPEATGLVATLHPWETGMDNSPAWDAALERVPTETKTEIRRRDTGHIDPAFRPRGIEYQRFIHLVDLFRETGWGARRMLETSPFKVADVGTNAILLRAERDLLALAEQFGNADEREMIAARIARKKIVLAGLWDDTLGHYLSRDLIGGNLIPVRTSAGFLPIFAGLHEHARELAERLEGWRARGIALVPSTDPDAAAFEPQRYWRGPVWAVVNWMIARGLREAGEGAAAASVAEDTRRLIGEAGFSEYFNPIDRAGIGGETFSWTAAIDLLLGEGERP</sequence>
<dbReference type="PANTHER" id="PTHR10412:SF11">
    <property type="entry name" value="MANNOSYL-OLIGOSACCHARIDE GLUCOSIDASE"/>
    <property type="match status" value="1"/>
</dbReference>
<evidence type="ECO:0000259" key="4">
    <source>
        <dbReference type="Pfam" id="PF22422"/>
    </source>
</evidence>
<keyword evidence="2" id="KW-0378">Hydrolase</keyword>
<dbReference type="SUPFAM" id="SSF48208">
    <property type="entry name" value="Six-hairpin glycosidases"/>
    <property type="match status" value="1"/>
</dbReference>
<dbReference type="InterPro" id="IPR008928">
    <property type="entry name" value="6-hairpin_glycosidase_sf"/>
</dbReference>
<dbReference type="Gene3D" id="1.50.10.10">
    <property type="match status" value="1"/>
</dbReference>
<dbReference type="PANTHER" id="PTHR10412">
    <property type="entry name" value="MANNOSYL-OLIGOSACCHARIDE GLUCOSIDASE"/>
    <property type="match status" value="1"/>
</dbReference>
<evidence type="ECO:0000256" key="2">
    <source>
        <dbReference type="ARBA" id="ARBA00022801"/>
    </source>
</evidence>
<name>A0A9E8CTJ5_9HYPH</name>
<evidence type="ECO:0000256" key="3">
    <source>
        <dbReference type="ARBA" id="ARBA00023295"/>
    </source>
</evidence>
<dbReference type="GO" id="GO:0006487">
    <property type="term" value="P:protein N-linked glycosylation"/>
    <property type="evidence" value="ECO:0007669"/>
    <property type="project" value="TreeGrafter"/>
</dbReference>
<dbReference type="AlphaFoldDB" id="A0A9E8CTJ5"/>